<reference evidence="1" key="1">
    <citation type="submission" date="2020-06" db="EMBL/GenBank/DDBJ databases">
        <authorList>
            <person name="Li T."/>
            <person name="Hu X."/>
            <person name="Zhang T."/>
            <person name="Song X."/>
            <person name="Zhang H."/>
            <person name="Dai N."/>
            <person name="Sheng W."/>
            <person name="Hou X."/>
            <person name="Wei L."/>
        </authorList>
    </citation>
    <scope>NUCLEOTIDE SEQUENCE</scope>
    <source>
        <strain evidence="1">KEN8</strain>
        <tissue evidence="1">Leaf</tissue>
    </source>
</reference>
<dbReference type="EMBL" id="JACGWM010000004">
    <property type="protein sequence ID" value="KAL0377155.1"/>
    <property type="molecule type" value="Genomic_DNA"/>
</dbReference>
<evidence type="ECO:0000313" key="1">
    <source>
        <dbReference type="EMBL" id="KAL0377155.1"/>
    </source>
</evidence>
<name>A0AAW2RAS5_9LAMI</name>
<organism evidence="1">
    <name type="scientific">Sesamum calycinum</name>
    <dbReference type="NCBI Taxonomy" id="2727403"/>
    <lineage>
        <taxon>Eukaryota</taxon>
        <taxon>Viridiplantae</taxon>
        <taxon>Streptophyta</taxon>
        <taxon>Embryophyta</taxon>
        <taxon>Tracheophyta</taxon>
        <taxon>Spermatophyta</taxon>
        <taxon>Magnoliopsida</taxon>
        <taxon>eudicotyledons</taxon>
        <taxon>Gunneridae</taxon>
        <taxon>Pentapetalae</taxon>
        <taxon>asterids</taxon>
        <taxon>lamiids</taxon>
        <taxon>Lamiales</taxon>
        <taxon>Pedaliaceae</taxon>
        <taxon>Sesamum</taxon>
    </lineage>
</organism>
<dbReference type="AlphaFoldDB" id="A0AAW2RAS5"/>
<dbReference type="PANTHER" id="PTHR33983:SF1">
    <property type="entry name" value="OS07G0185900 PROTEIN"/>
    <property type="match status" value="1"/>
</dbReference>
<reference evidence="1" key="2">
    <citation type="journal article" date="2024" name="Plant">
        <title>Genomic evolution and insights into agronomic trait innovations of Sesamum species.</title>
        <authorList>
            <person name="Miao H."/>
            <person name="Wang L."/>
            <person name="Qu L."/>
            <person name="Liu H."/>
            <person name="Sun Y."/>
            <person name="Le M."/>
            <person name="Wang Q."/>
            <person name="Wei S."/>
            <person name="Zheng Y."/>
            <person name="Lin W."/>
            <person name="Duan Y."/>
            <person name="Cao H."/>
            <person name="Xiong S."/>
            <person name="Wang X."/>
            <person name="Wei L."/>
            <person name="Li C."/>
            <person name="Ma Q."/>
            <person name="Ju M."/>
            <person name="Zhao R."/>
            <person name="Li G."/>
            <person name="Mu C."/>
            <person name="Tian Q."/>
            <person name="Mei H."/>
            <person name="Zhang T."/>
            <person name="Gao T."/>
            <person name="Zhang H."/>
        </authorList>
    </citation>
    <scope>NUCLEOTIDE SEQUENCE</scope>
    <source>
        <strain evidence="1">KEN8</strain>
    </source>
</reference>
<dbReference type="PANTHER" id="PTHR33983">
    <property type="entry name" value="OS07G0185900 PROTEIN"/>
    <property type="match status" value="1"/>
</dbReference>
<accession>A0AAW2RAS5</accession>
<sequence>MGKYTELLDAGVRIACRFHSHCPQTARMYYHPPPVNDDAHHHQHDGVSAAGATKEAAALMGGLGPWVLPGLTPLTSFFILLPDSTKRKTIVIPLLADAVILFLHSMCLKSLKGILSFLPFF</sequence>
<proteinExistence type="predicted"/>
<comment type="caution">
    <text evidence="1">The sequence shown here is derived from an EMBL/GenBank/DDBJ whole genome shotgun (WGS) entry which is preliminary data.</text>
</comment>
<gene>
    <name evidence="1" type="ORF">Scaly_0833100</name>
</gene>
<protein>
    <submittedName>
        <fullName evidence="1">Uncharacterized protein</fullName>
    </submittedName>
</protein>